<keyword evidence="7" id="KW-1185">Reference proteome</keyword>
<sequence length="304" mass="32935">MTNKERYIGVVVPMITPLTADGDLDAAATRRIVEASVSARCAPFVAGTTGESASLSDAQKAALVREAVDQAAGRQLVYAGIADNRLASAIDKAREYQALGADAVVAHLPCYYAIDEDQMKRWYLALAERSPLPVILYNIPVTTGLSMPLALVDELSRHENIVGFKDSERGDERLDEALALWREREDFTFHLGWAAKSAHGLKNGLDGIVPSSANLVPALYRALYDAAKRGDVAEADRLQSVTDDISRYYQEGRILSRAIPVFKAMMAAAGLCGPDVAPPMQPLADDELARVAEEVRVRFGAYLG</sequence>
<dbReference type="GO" id="GO:0008747">
    <property type="term" value="F:N-acetylneuraminate lyase activity"/>
    <property type="evidence" value="ECO:0007669"/>
    <property type="project" value="TreeGrafter"/>
</dbReference>
<dbReference type="GO" id="GO:0005829">
    <property type="term" value="C:cytosol"/>
    <property type="evidence" value="ECO:0007669"/>
    <property type="project" value="TreeGrafter"/>
</dbReference>
<dbReference type="AlphaFoldDB" id="A0A397PIQ4"/>
<organism evidence="6 7">
    <name type="scientific">Hephaestia caeni</name>
    <dbReference type="NCBI Taxonomy" id="645617"/>
    <lineage>
        <taxon>Bacteria</taxon>
        <taxon>Pseudomonadati</taxon>
        <taxon>Pseudomonadota</taxon>
        <taxon>Alphaproteobacteria</taxon>
        <taxon>Sphingomonadales</taxon>
        <taxon>Sphingomonadaceae</taxon>
        <taxon>Hephaestia</taxon>
    </lineage>
</organism>
<dbReference type="SMART" id="SM01130">
    <property type="entry name" value="DHDPS"/>
    <property type="match status" value="1"/>
</dbReference>
<keyword evidence="1 3" id="KW-0456">Lyase</keyword>
<gene>
    <name evidence="6" type="ORF">DFR49_0061</name>
</gene>
<dbReference type="PANTHER" id="PTHR42849:SF1">
    <property type="entry name" value="N-ACETYLNEURAMINATE LYASE"/>
    <property type="match status" value="1"/>
</dbReference>
<dbReference type="InterPro" id="IPR002220">
    <property type="entry name" value="DapA-like"/>
</dbReference>
<evidence type="ECO:0000313" key="7">
    <source>
        <dbReference type="Proteomes" id="UP000266568"/>
    </source>
</evidence>
<dbReference type="PIRSF" id="PIRSF001365">
    <property type="entry name" value="DHDPS"/>
    <property type="match status" value="1"/>
</dbReference>
<dbReference type="InterPro" id="IPR013785">
    <property type="entry name" value="Aldolase_TIM"/>
</dbReference>
<keyword evidence="2" id="KW-0704">Schiff base</keyword>
<evidence type="ECO:0000256" key="2">
    <source>
        <dbReference type="ARBA" id="ARBA00023270"/>
    </source>
</evidence>
<feature type="binding site" evidence="5">
    <location>
        <position position="49"/>
    </location>
    <ligand>
        <name>pyruvate</name>
        <dbReference type="ChEBI" id="CHEBI:15361"/>
    </ligand>
</feature>
<name>A0A397PIQ4_9SPHN</name>
<evidence type="ECO:0000256" key="5">
    <source>
        <dbReference type="PIRSR" id="PIRSR001365-2"/>
    </source>
</evidence>
<protein>
    <submittedName>
        <fullName evidence="6">4-hydroxy-tetrahydrodipicolinate synthase</fullName>
    </submittedName>
</protein>
<evidence type="ECO:0000313" key="6">
    <source>
        <dbReference type="EMBL" id="RIA45541.1"/>
    </source>
</evidence>
<proteinExistence type="inferred from homology"/>
<dbReference type="CDD" id="cd00408">
    <property type="entry name" value="DHDPS-like"/>
    <property type="match status" value="1"/>
</dbReference>
<dbReference type="RefSeq" id="WP_119034075.1">
    <property type="nucleotide sequence ID" value="NZ_QXDC01000002.1"/>
</dbReference>
<comment type="similarity">
    <text evidence="3">Belongs to the DapA family.</text>
</comment>
<evidence type="ECO:0000256" key="3">
    <source>
        <dbReference type="PIRNR" id="PIRNR001365"/>
    </source>
</evidence>
<evidence type="ECO:0000256" key="1">
    <source>
        <dbReference type="ARBA" id="ARBA00023239"/>
    </source>
</evidence>
<dbReference type="Pfam" id="PF00701">
    <property type="entry name" value="DHDPS"/>
    <property type="match status" value="1"/>
</dbReference>
<dbReference type="SUPFAM" id="SSF51569">
    <property type="entry name" value="Aldolase"/>
    <property type="match status" value="1"/>
</dbReference>
<dbReference type="PRINTS" id="PR00146">
    <property type="entry name" value="DHPICSNTHASE"/>
</dbReference>
<comment type="caution">
    <text evidence="6">The sequence shown here is derived from an EMBL/GenBank/DDBJ whole genome shotgun (WGS) entry which is preliminary data.</text>
</comment>
<dbReference type="OrthoDB" id="9778880at2"/>
<evidence type="ECO:0000256" key="4">
    <source>
        <dbReference type="PIRSR" id="PIRSR001365-1"/>
    </source>
</evidence>
<dbReference type="Gene3D" id="3.20.20.70">
    <property type="entry name" value="Aldolase class I"/>
    <property type="match status" value="1"/>
</dbReference>
<accession>A0A397PIQ4</accession>
<feature type="binding site" evidence="5">
    <location>
        <position position="209"/>
    </location>
    <ligand>
        <name>pyruvate</name>
        <dbReference type="ChEBI" id="CHEBI:15361"/>
    </ligand>
</feature>
<dbReference type="PROSITE" id="PS00666">
    <property type="entry name" value="DHDPS_2"/>
    <property type="match status" value="1"/>
</dbReference>
<feature type="active site" description="Schiff-base intermediate with substrate" evidence="4">
    <location>
        <position position="165"/>
    </location>
</feature>
<feature type="active site" description="Proton donor/acceptor" evidence="4">
    <location>
        <position position="137"/>
    </location>
</feature>
<dbReference type="GO" id="GO:0019262">
    <property type="term" value="P:N-acetylneuraminate catabolic process"/>
    <property type="evidence" value="ECO:0007669"/>
    <property type="project" value="TreeGrafter"/>
</dbReference>
<dbReference type="PANTHER" id="PTHR42849">
    <property type="entry name" value="N-ACETYLNEURAMINATE LYASE"/>
    <property type="match status" value="1"/>
</dbReference>
<dbReference type="InterPro" id="IPR020625">
    <property type="entry name" value="Schiff_base-form_aldolases_AS"/>
</dbReference>
<reference evidence="6 7" key="1">
    <citation type="submission" date="2018-08" db="EMBL/GenBank/DDBJ databases">
        <title>Genomic Encyclopedia of Type Strains, Phase IV (KMG-IV): sequencing the most valuable type-strain genomes for metagenomic binning, comparative biology and taxonomic classification.</title>
        <authorList>
            <person name="Goeker M."/>
        </authorList>
    </citation>
    <scope>NUCLEOTIDE SEQUENCE [LARGE SCALE GENOMIC DNA]</scope>
    <source>
        <strain evidence="6 7">DSM 25527</strain>
    </source>
</reference>
<dbReference type="EMBL" id="QXDC01000002">
    <property type="protein sequence ID" value="RIA45541.1"/>
    <property type="molecule type" value="Genomic_DNA"/>
</dbReference>
<dbReference type="Proteomes" id="UP000266568">
    <property type="component" value="Unassembled WGS sequence"/>
</dbReference>